<reference evidence="2 3" key="1">
    <citation type="submission" date="2024-05" db="EMBL/GenBank/DDBJ databases">
        <title>Genome sequencing and assembly of Indian major carp, Cirrhinus mrigala (Hamilton, 1822).</title>
        <authorList>
            <person name="Mohindra V."/>
            <person name="Chowdhury L.M."/>
            <person name="Lal K."/>
            <person name="Jena J.K."/>
        </authorList>
    </citation>
    <scope>NUCLEOTIDE SEQUENCE [LARGE SCALE GENOMIC DNA]</scope>
    <source>
        <strain evidence="2">CM1030</strain>
        <tissue evidence="2">Blood</tissue>
    </source>
</reference>
<accession>A0ABD0QRI0</accession>
<feature type="non-terminal residue" evidence="2">
    <location>
        <position position="51"/>
    </location>
</feature>
<protein>
    <submittedName>
        <fullName evidence="2">Uncharacterized protein</fullName>
    </submittedName>
</protein>
<gene>
    <name evidence="2" type="ORF">M9458_015434</name>
</gene>
<sequence length="51" mass="5441">MESPPEPVTAPRKSVSEADASVEDSPVKLDSKAETDKPAPVRRQSCSSTNK</sequence>
<organism evidence="2 3">
    <name type="scientific">Cirrhinus mrigala</name>
    <name type="common">Mrigala</name>
    <dbReference type="NCBI Taxonomy" id="683832"/>
    <lineage>
        <taxon>Eukaryota</taxon>
        <taxon>Metazoa</taxon>
        <taxon>Chordata</taxon>
        <taxon>Craniata</taxon>
        <taxon>Vertebrata</taxon>
        <taxon>Euteleostomi</taxon>
        <taxon>Actinopterygii</taxon>
        <taxon>Neopterygii</taxon>
        <taxon>Teleostei</taxon>
        <taxon>Ostariophysi</taxon>
        <taxon>Cypriniformes</taxon>
        <taxon>Cyprinidae</taxon>
        <taxon>Labeoninae</taxon>
        <taxon>Labeonini</taxon>
        <taxon>Cirrhinus</taxon>
    </lineage>
</organism>
<evidence type="ECO:0000313" key="2">
    <source>
        <dbReference type="EMBL" id="KAL0188335.1"/>
    </source>
</evidence>
<keyword evidence="3" id="KW-1185">Reference proteome</keyword>
<dbReference type="Proteomes" id="UP001529510">
    <property type="component" value="Unassembled WGS sequence"/>
</dbReference>
<feature type="region of interest" description="Disordered" evidence="1">
    <location>
        <begin position="1"/>
        <end position="51"/>
    </location>
</feature>
<feature type="compositionally biased region" description="Basic and acidic residues" evidence="1">
    <location>
        <begin position="25"/>
        <end position="39"/>
    </location>
</feature>
<dbReference type="EMBL" id="JAMKFB020000007">
    <property type="protein sequence ID" value="KAL0188335.1"/>
    <property type="molecule type" value="Genomic_DNA"/>
</dbReference>
<dbReference type="AlphaFoldDB" id="A0ABD0QRI0"/>
<name>A0ABD0QRI0_CIRMR</name>
<evidence type="ECO:0000256" key="1">
    <source>
        <dbReference type="SAM" id="MobiDB-lite"/>
    </source>
</evidence>
<comment type="caution">
    <text evidence="2">The sequence shown here is derived from an EMBL/GenBank/DDBJ whole genome shotgun (WGS) entry which is preliminary data.</text>
</comment>
<proteinExistence type="predicted"/>
<evidence type="ECO:0000313" key="3">
    <source>
        <dbReference type="Proteomes" id="UP001529510"/>
    </source>
</evidence>